<evidence type="ECO:0000313" key="4">
    <source>
        <dbReference type="Proteomes" id="UP000826195"/>
    </source>
</evidence>
<dbReference type="EMBL" id="JAHXZJ010001864">
    <property type="protein sequence ID" value="KAH0549097.1"/>
    <property type="molecule type" value="Genomic_DNA"/>
</dbReference>
<dbReference type="AlphaFoldDB" id="A0AAV7ID90"/>
<dbReference type="Proteomes" id="UP000826195">
    <property type="component" value="Unassembled WGS sequence"/>
</dbReference>
<reference evidence="3 4" key="1">
    <citation type="journal article" date="2021" name="J. Hered.">
        <title>A chromosome-level genome assembly of the parasitoid wasp, Cotesia glomerata (Hymenoptera: Braconidae).</title>
        <authorList>
            <person name="Pinto B.J."/>
            <person name="Weis J.J."/>
            <person name="Gamble T."/>
            <person name="Ode P.J."/>
            <person name="Paul R."/>
            <person name="Zaspel J.M."/>
        </authorList>
    </citation>
    <scope>NUCLEOTIDE SEQUENCE [LARGE SCALE GENOMIC DNA]</scope>
    <source>
        <strain evidence="3">CgM1</strain>
    </source>
</reference>
<evidence type="ECO:0000256" key="1">
    <source>
        <dbReference type="SAM" id="MobiDB-lite"/>
    </source>
</evidence>
<gene>
    <name evidence="3" type="ORF">KQX54_006073</name>
</gene>
<evidence type="ECO:0000313" key="3">
    <source>
        <dbReference type="EMBL" id="KAH0549097.1"/>
    </source>
</evidence>
<keyword evidence="2" id="KW-1133">Transmembrane helix</keyword>
<feature type="compositionally biased region" description="Basic and acidic residues" evidence="1">
    <location>
        <begin position="12"/>
        <end position="21"/>
    </location>
</feature>
<keyword evidence="4" id="KW-1185">Reference proteome</keyword>
<sequence>MMKSLLSLIPSSDKKSDKEPKNFNEKVNENLLFVLVSLVGLCLLRVDFIVILIIVILMYMLYINGVALATSFVMNSSYAFLFGGEDEDENNDENSDNENDISASEFYEKFHAKVELMKNARIDGTSVTFYDVLHKSKQKLIGDLQNVGENVGVTEPELREKFPLYGGWICYRLEYESKKNLGGNSDDQ</sequence>
<comment type="caution">
    <text evidence="3">The sequence shown here is derived from an EMBL/GenBank/DDBJ whole genome shotgun (WGS) entry which is preliminary data.</text>
</comment>
<proteinExistence type="predicted"/>
<accession>A0AAV7ID90</accession>
<protein>
    <submittedName>
        <fullName evidence="3">Uncharacterized protein</fullName>
    </submittedName>
</protein>
<feature type="transmembrane region" description="Helical" evidence="2">
    <location>
        <begin position="30"/>
        <end position="62"/>
    </location>
</feature>
<feature type="region of interest" description="Disordered" evidence="1">
    <location>
        <begin position="1"/>
        <end position="21"/>
    </location>
</feature>
<name>A0AAV7ID90_COTGL</name>
<evidence type="ECO:0000256" key="2">
    <source>
        <dbReference type="SAM" id="Phobius"/>
    </source>
</evidence>
<organism evidence="3 4">
    <name type="scientific">Cotesia glomerata</name>
    <name type="common">Lepidopteran parasitic wasp</name>
    <name type="synonym">Apanteles glomeratus</name>
    <dbReference type="NCBI Taxonomy" id="32391"/>
    <lineage>
        <taxon>Eukaryota</taxon>
        <taxon>Metazoa</taxon>
        <taxon>Ecdysozoa</taxon>
        <taxon>Arthropoda</taxon>
        <taxon>Hexapoda</taxon>
        <taxon>Insecta</taxon>
        <taxon>Pterygota</taxon>
        <taxon>Neoptera</taxon>
        <taxon>Endopterygota</taxon>
        <taxon>Hymenoptera</taxon>
        <taxon>Apocrita</taxon>
        <taxon>Ichneumonoidea</taxon>
        <taxon>Braconidae</taxon>
        <taxon>Microgastrinae</taxon>
        <taxon>Cotesia</taxon>
    </lineage>
</organism>
<keyword evidence="2" id="KW-0472">Membrane</keyword>
<keyword evidence="2" id="KW-0812">Transmembrane</keyword>